<organism evidence="7 8">
    <name type="scientific">Lachnospira hominis</name>
    <name type="common">ex Liu et al. 2021</name>
    <dbReference type="NCBI Taxonomy" id="2763051"/>
    <lineage>
        <taxon>Bacteria</taxon>
        <taxon>Bacillati</taxon>
        <taxon>Bacillota</taxon>
        <taxon>Clostridia</taxon>
        <taxon>Lachnospirales</taxon>
        <taxon>Lachnospiraceae</taxon>
        <taxon>Lachnospira</taxon>
    </lineage>
</organism>
<keyword evidence="3 6" id="KW-0812">Transmembrane</keyword>
<evidence type="ECO:0000256" key="3">
    <source>
        <dbReference type="ARBA" id="ARBA00022692"/>
    </source>
</evidence>
<proteinExistence type="predicted"/>
<dbReference type="InterPro" id="IPR024671">
    <property type="entry name" value="Atg22-like"/>
</dbReference>
<feature type="transmembrane region" description="Helical" evidence="6">
    <location>
        <begin position="357"/>
        <end position="380"/>
    </location>
</feature>
<evidence type="ECO:0000256" key="4">
    <source>
        <dbReference type="ARBA" id="ARBA00022989"/>
    </source>
</evidence>
<evidence type="ECO:0000256" key="2">
    <source>
        <dbReference type="ARBA" id="ARBA00022448"/>
    </source>
</evidence>
<sequence length="441" mass="48537">MKKSKLSPLERNWVLYDVGNSAFTLLVSTLLPIYFNYIAGNAGISSVDYLAYWGYAASIVTIIVAFMGPVVGTMTDIKDFRKPIFMASIAIGTIGCIAMGFAKQWILFLAIYMIAKIGYSCSLIFYDSMLSDVTTNSRMDMVSAQGFAWGYIGSCVPFAGCLVIVLFADKIGISLETAMIISFIIIAVWWGFMSIPLIKTYKQKHYILKSRNAVSDSFSRIGKTFANIKKQKKIMFFIIAFFFYIDGVYTIIDMATAYGSALGLNSTTLLLALLVTQIIAFPCAIIFGRLSEKIETSKLILVCIVAYFGIAVFAVFLRNQIQFWILAMLVGMFQGGIQALSRSFFTKIIPQNQSGEYFGILDICGKGASFVGTTVVGAASQITGNINIGVGMISIMFILGIVFFSICVRTPLDDIATDEKKDCGQTQIKTNDKVVERLNTI</sequence>
<dbReference type="PANTHER" id="PTHR23519">
    <property type="entry name" value="AUTOPHAGY-RELATED PROTEIN 22"/>
    <property type="match status" value="1"/>
</dbReference>
<keyword evidence="2" id="KW-0813">Transport</keyword>
<dbReference type="SUPFAM" id="SSF103473">
    <property type="entry name" value="MFS general substrate transporter"/>
    <property type="match status" value="1"/>
</dbReference>
<feature type="transmembrane region" description="Helical" evidence="6">
    <location>
        <begin position="234"/>
        <end position="252"/>
    </location>
</feature>
<feature type="transmembrane region" description="Helical" evidence="6">
    <location>
        <begin position="21"/>
        <end position="40"/>
    </location>
</feature>
<comment type="caution">
    <text evidence="7">The sequence shown here is derived from an EMBL/GenBank/DDBJ whole genome shotgun (WGS) entry which is preliminary data.</text>
</comment>
<evidence type="ECO:0000313" key="7">
    <source>
        <dbReference type="EMBL" id="MBC5681438.1"/>
    </source>
</evidence>
<dbReference type="EMBL" id="JACOPD010000007">
    <property type="protein sequence ID" value="MBC5681438.1"/>
    <property type="molecule type" value="Genomic_DNA"/>
</dbReference>
<dbReference type="InterPro" id="IPR036259">
    <property type="entry name" value="MFS_trans_sf"/>
</dbReference>
<reference evidence="7 8" key="1">
    <citation type="submission" date="2020-08" db="EMBL/GenBank/DDBJ databases">
        <title>Genome public.</title>
        <authorList>
            <person name="Liu C."/>
            <person name="Sun Q."/>
        </authorList>
    </citation>
    <scope>NUCLEOTIDE SEQUENCE [LARGE SCALE GENOMIC DNA]</scope>
    <source>
        <strain evidence="7 8">NSJ-43</strain>
    </source>
</reference>
<feature type="transmembrane region" description="Helical" evidence="6">
    <location>
        <begin position="107"/>
        <end position="126"/>
    </location>
</feature>
<keyword evidence="5 6" id="KW-0472">Membrane</keyword>
<protein>
    <submittedName>
        <fullName evidence="7">MFS transporter</fullName>
    </submittedName>
</protein>
<feature type="transmembrane region" description="Helical" evidence="6">
    <location>
        <begin position="147"/>
        <end position="168"/>
    </location>
</feature>
<feature type="transmembrane region" description="Helical" evidence="6">
    <location>
        <begin position="180"/>
        <end position="201"/>
    </location>
</feature>
<feature type="transmembrane region" description="Helical" evidence="6">
    <location>
        <begin position="386"/>
        <end position="408"/>
    </location>
</feature>
<dbReference type="Pfam" id="PF11700">
    <property type="entry name" value="ATG22"/>
    <property type="match status" value="2"/>
</dbReference>
<evidence type="ECO:0000256" key="5">
    <source>
        <dbReference type="ARBA" id="ARBA00023136"/>
    </source>
</evidence>
<dbReference type="PANTHER" id="PTHR23519:SF1">
    <property type="entry name" value="AUTOPHAGY-RELATED PROTEIN 22"/>
    <property type="match status" value="1"/>
</dbReference>
<comment type="subcellular location">
    <subcellularLocation>
        <location evidence="1">Endomembrane system</location>
        <topology evidence="1">Multi-pass membrane protein</topology>
    </subcellularLocation>
</comment>
<gene>
    <name evidence="7" type="ORF">H8S01_10755</name>
</gene>
<dbReference type="Proteomes" id="UP000628463">
    <property type="component" value="Unassembled WGS sequence"/>
</dbReference>
<dbReference type="RefSeq" id="WP_186837196.1">
    <property type="nucleotide sequence ID" value="NZ_JACOPD010000007.1"/>
</dbReference>
<feature type="transmembrane region" description="Helical" evidence="6">
    <location>
        <begin position="52"/>
        <end position="72"/>
    </location>
</feature>
<accession>A0ABR7G340</accession>
<keyword evidence="4 6" id="KW-1133">Transmembrane helix</keyword>
<feature type="transmembrane region" description="Helical" evidence="6">
    <location>
        <begin position="323"/>
        <end position="345"/>
    </location>
</feature>
<name>A0ABR7G340_9FIRM</name>
<feature type="transmembrane region" description="Helical" evidence="6">
    <location>
        <begin position="264"/>
        <end position="287"/>
    </location>
</feature>
<dbReference type="Gene3D" id="1.20.1250.20">
    <property type="entry name" value="MFS general substrate transporter like domains"/>
    <property type="match status" value="1"/>
</dbReference>
<keyword evidence="8" id="KW-1185">Reference proteome</keyword>
<feature type="transmembrane region" description="Helical" evidence="6">
    <location>
        <begin position="299"/>
        <end position="317"/>
    </location>
</feature>
<evidence type="ECO:0000256" key="1">
    <source>
        <dbReference type="ARBA" id="ARBA00004127"/>
    </source>
</evidence>
<evidence type="ECO:0000313" key="8">
    <source>
        <dbReference type="Proteomes" id="UP000628463"/>
    </source>
</evidence>
<feature type="transmembrane region" description="Helical" evidence="6">
    <location>
        <begin position="84"/>
        <end position="101"/>
    </location>
</feature>
<dbReference type="InterPro" id="IPR050495">
    <property type="entry name" value="ATG22/LtaA_families"/>
</dbReference>
<evidence type="ECO:0000256" key="6">
    <source>
        <dbReference type="SAM" id="Phobius"/>
    </source>
</evidence>